<comment type="cofactor">
    <cofactor evidence="1">
        <name>a divalent metal cation</name>
        <dbReference type="ChEBI" id="CHEBI:60240"/>
    </cofactor>
</comment>
<dbReference type="EMBL" id="JAOPHQ010006540">
    <property type="protein sequence ID" value="KAK0131529.1"/>
    <property type="molecule type" value="Genomic_DNA"/>
</dbReference>
<evidence type="ECO:0000313" key="6">
    <source>
        <dbReference type="Proteomes" id="UP001174136"/>
    </source>
</evidence>
<name>A0AA47M0V0_MERPO</name>
<dbReference type="GO" id="GO:0046872">
    <property type="term" value="F:metal ion binding"/>
    <property type="evidence" value="ECO:0007669"/>
    <property type="project" value="UniProtKB-KW"/>
</dbReference>
<evidence type="ECO:0000256" key="1">
    <source>
        <dbReference type="ARBA" id="ARBA00001968"/>
    </source>
</evidence>
<accession>A0AA47M0V0</accession>
<feature type="region of interest" description="Disordered" evidence="3">
    <location>
        <begin position="58"/>
        <end position="80"/>
    </location>
</feature>
<protein>
    <recommendedName>
        <fullName evidence="4">DDE Tnp4 domain-containing protein</fullName>
    </recommendedName>
</protein>
<reference evidence="5" key="1">
    <citation type="journal article" date="2023" name="Front. Mar. Sci.">
        <title>A new Merluccius polli reference genome to investigate the effects of global change in West African waters.</title>
        <authorList>
            <person name="Mateo J.L."/>
            <person name="Blanco-Fernandez C."/>
            <person name="Garcia-Vazquez E."/>
            <person name="Machado-Schiaffino G."/>
        </authorList>
    </citation>
    <scope>NUCLEOTIDE SEQUENCE</scope>
    <source>
        <strain evidence="5">C29</strain>
        <tissue evidence="5">Fin</tissue>
    </source>
</reference>
<sequence length="80" mass="9104">MAVECAFGRLKGRWQYLLKKMDVSISRVPTIVSSCFVLHNLCVSQGNECLEEVNEPAKLREPDVPQEQTAEPHNVRRALH</sequence>
<comment type="caution">
    <text evidence="5">The sequence shown here is derived from an EMBL/GenBank/DDBJ whole genome shotgun (WGS) entry which is preliminary data.</text>
</comment>
<gene>
    <name evidence="5" type="ORF">N1851_033784</name>
</gene>
<evidence type="ECO:0000259" key="4">
    <source>
        <dbReference type="Pfam" id="PF13359"/>
    </source>
</evidence>
<keyword evidence="2" id="KW-0479">Metal-binding</keyword>
<dbReference type="InterPro" id="IPR027806">
    <property type="entry name" value="HARBI1_dom"/>
</dbReference>
<feature type="domain" description="DDE Tnp4" evidence="4">
    <location>
        <begin position="2"/>
        <end position="40"/>
    </location>
</feature>
<dbReference type="Pfam" id="PF13359">
    <property type="entry name" value="DDE_Tnp_4"/>
    <property type="match status" value="1"/>
</dbReference>
<organism evidence="5 6">
    <name type="scientific">Merluccius polli</name>
    <name type="common">Benguela hake</name>
    <name type="synonym">Merluccius cadenati</name>
    <dbReference type="NCBI Taxonomy" id="89951"/>
    <lineage>
        <taxon>Eukaryota</taxon>
        <taxon>Metazoa</taxon>
        <taxon>Chordata</taxon>
        <taxon>Craniata</taxon>
        <taxon>Vertebrata</taxon>
        <taxon>Euteleostomi</taxon>
        <taxon>Actinopterygii</taxon>
        <taxon>Neopterygii</taxon>
        <taxon>Teleostei</taxon>
        <taxon>Neoteleostei</taxon>
        <taxon>Acanthomorphata</taxon>
        <taxon>Zeiogadaria</taxon>
        <taxon>Gadariae</taxon>
        <taxon>Gadiformes</taxon>
        <taxon>Gadoidei</taxon>
        <taxon>Merlucciidae</taxon>
        <taxon>Merluccius</taxon>
    </lineage>
</organism>
<dbReference type="AlphaFoldDB" id="A0AA47M0V0"/>
<evidence type="ECO:0000313" key="5">
    <source>
        <dbReference type="EMBL" id="KAK0131529.1"/>
    </source>
</evidence>
<evidence type="ECO:0000256" key="3">
    <source>
        <dbReference type="SAM" id="MobiDB-lite"/>
    </source>
</evidence>
<keyword evidence="6" id="KW-1185">Reference proteome</keyword>
<evidence type="ECO:0000256" key="2">
    <source>
        <dbReference type="ARBA" id="ARBA00022723"/>
    </source>
</evidence>
<dbReference type="Proteomes" id="UP001174136">
    <property type="component" value="Unassembled WGS sequence"/>
</dbReference>
<proteinExistence type="predicted"/>